<feature type="compositionally biased region" description="Low complexity" evidence="1">
    <location>
        <begin position="42"/>
        <end position="64"/>
    </location>
</feature>
<comment type="caution">
    <text evidence="2">The sequence shown here is derived from an EMBL/GenBank/DDBJ whole genome shotgun (WGS) entry which is preliminary data.</text>
</comment>
<proteinExistence type="predicted"/>
<name>A0A646KM93_STRJU</name>
<dbReference type="Proteomes" id="UP000419138">
    <property type="component" value="Unassembled WGS sequence"/>
</dbReference>
<gene>
    <name evidence="2" type="ORF">FF041_18360</name>
</gene>
<protein>
    <submittedName>
        <fullName evidence="2">Uncharacterized protein</fullName>
    </submittedName>
</protein>
<dbReference type="EMBL" id="VCLA01000145">
    <property type="protein sequence ID" value="MQT02096.1"/>
    <property type="molecule type" value="Genomic_DNA"/>
</dbReference>
<evidence type="ECO:0000256" key="1">
    <source>
        <dbReference type="SAM" id="MobiDB-lite"/>
    </source>
</evidence>
<sequence length="93" mass="9691">MFTQIKTRAHGERETRAALPDRLSRYGGSSRRDQSLFTAPYAGADRTGAEAAAGRTHGTAHAPASPEFTAVAPAAGRGHGKRAGRTAEGSEGR</sequence>
<dbReference type="RefSeq" id="WP_153523776.1">
    <property type="nucleotide sequence ID" value="NZ_JBEPDZ010000007.1"/>
</dbReference>
<feature type="region of interest" description="Disordered" evidence="1">
    <location>
        <begin position="1"/>
        <end position="93"/>
    </location>
</feature>
<evidence type="ECO:0000313" key="3">
    <source>
        <dbReference type="Proteomes" id="UP000419138"/>
    </source>
</evidence>
<reference evidence="2 3" key="1">
    <citation type="submission" date="2019-05" db="EMBL/GenBank/DDBJ databases">
        <title>Comparative genomics and metabolomics analyses of clavulanic acid producing Streptomyces species provides insight into specialized metabolism and evolution of beta-lactam biosynthetic gene clusters.</title>
        <authorList>
            <person name="Moore M.A."/>
            <person name="Cruz-Morales P."/>
            <person name="Barona Gomez F."/>
            <person name="Kapil T."/>
        </authorList>
    </citation>
    <scope>NUCLEOTIDE SEQUENCE [LARGE SCALE GENOMIC DNA]</scope>
    <source>
        <strain evidence="2 3">NRRL 5741</strain>
    </source>
</reference>
<dbReference type="AlphaFoldDB" id="A0A646KM93"/>
<evidence type="ECO:0000313" key="2">
    <source>
        <dbReference type="EMBL" id="MQT02096.1"/>
    </source>
</evidence>
<accession>A0A646KM93</accession>
<keyword evidence="3" id="KW-1185">Reference proteome</keyword>
<organism evidence="2 3">
    <name type="scientific">Streptomyces jumonjinensis</name>
    <dbReference type="NCBI Taxonomy" id="1945"/>
    <lineage>
        <taxon>Bacteria</taxon>
        <taxon>Bacillati</taxon>
        <taxon>Actinomycetota</taxon>
        <taxon>Actinomycetes</taxon>
        <taxon>Kitasatosporales</taxon>
        <taxon>Streptomycetaceae</taxon>
        <taxon>Streptomyces</taxon>
    </lineage>
</organism>